<proteinExistence type="inferred from homology"/>
<evidence type="ECO:0000256" key="2">
    <source>
        <dbReference type="ARBA" id="ARBA00022730"/>
    </source>
</evidence>
<accession>A0A0G0Z9Q5</accession>
<keyword evidence="3 6" id="KW-0694">RNA-binding</keyword>
<protein>
    <recommendedName>
        <fullName evidence="6">Small ribosomal subunit protein uS17</fullName>
    </recommendedName>
</protein>
<dbReference type="Pfam" id="PF00366">
    <property type="entry name" value="Ribosomal_S17"/>
    <property type="match status" value="1"/>
</dbReference>
<evidence type="ECO:0000256" key="1">
    <source>
        <dbReference type="ARBA" id="ARBA00010254"/>
    </source>
</evidence>
<dbReference type="Proteomes" id="UP000034320">
    <property type="component" value="Unassembled WGS sequence"/>
</dbReference>
<dbReference type="GO" id="GO:0003735">
    <property type="term" value="F:structural constituent of ribosome"/>
    <property type="evidence" value="ECO:0007669"/>
    <property type="project" value="UniProtKB-UniRule"/>
</dbReference>
<evidence type="ECO:0000256" key="4">
    <source>
        <dbReference type="ARBA" id="ARBA00022980"/>
    </source>
</evidence>
<dbReference type="PRINTS" id="PR00973">
    <property type="entry name" value="RIBOSOMALS17"/>
</dbReference>
<dbReference type="EMBL" id="LCDD01000041">
    <property type="protein sequence ID" value="KKS45379.1"/>
    <property type="molecule type" value="Genomic_DNA"/>
</dbReference>
<comment type="function">
    <text evidence="6">One of the primary rRNA binding proteins, it binds specifically to the 5'-end of 16S ribosomal RNA.</text>
</comment>
<evidence type="ECO:0000256" key="3">
    <source>
        <dbReference type="ARBA" id="ARBA00022884"/>
    </source>
</evidence>
<sequence length="75" mass="8692">MKMLTGKVVSDKMLNTLVVEVVRQSIHPLYKKILRRSKRYKVHNTDSGIKTGDTVKIAETKPMSKEKYFKVVEKI</sequence>
<dbReference type="InterPro" id="IPR019984">
    <property type="entry name" value="Ribosomal_uS17_bact/chlr"/>
</dbReference>
<reference evidence="7 8" key="1">
    <citation type="journal article" date="2015" name="Nature">
        <title>rRNA introns, odd ribosomes, and small enigmatic genomes across a large radiation of phyla.</title>
        <authorList>
            <person name="Brown C.T."/>
            <person name="Hug L.A."/>
            <person name="Thomas B.C."/>
            <person name="Sharon I."/>
            <person name="Castelle C.J."/>
            <person name="Singh A."/>
            <person name="Wilkins M.J."/>
            <person name="Williams K.H."/>
            <person name="Banfield J.F."/>
        </authorList>
    </citation>
    <scope>NUCLEOTIDE SEQUENCE [LARGE SCALE GENOMIC DNA]</scope>
</reference>
<comment type="caution">
    <text evidence="7">The sequence shown here is derived from an EMBL/GenBank/DDBJ whole genome shotgun (WGS) entry which is preliminary data.</text>
</comment>
<dbReference type="AlphaFoldDB" id="A0A0G0Z9Q5"/>
<organism evidence="7 8">
    <name type="scientific">Candidatus Gottesmanbacteria bacterium GW2011_GWA2_42_18</name>
    <dbReference type="NCBI Taxonomy" id="1618442"/>
    <lineage>
        <taxon>Bacteria</taxon>
        <taxon>Candidatus Gottesmaniibacteriota</taxon>
    </lineage>
</organism>
<dbReference type="NCBIfam" id="TIGR03635">
    <property type="entry name" value="uS17_bact"/>
    <property type="match status" value="1"/>
</dbReference>
<keyword evidence="2 6" id="KW-0699">rRNA-binding</keyword>
<dbReference type="InterPro" id="IPR012340">
    <property type="entry name" value="NA-bd_OB-fold"/>
</dbReference>
<name>A0A0G0Z9Q5_9BACT</name>
<dbReference type="Gene3D" id="2.40.50.140">
    <property type="entry name" value="Nucleic acid-binding proteins"/>
    <property type="match status" value="1"/>
</dbReference>
<evidence type="ECO:0000313" key="8">
    <source>
        <dbReference type="Proteomes" id="UP000034320"/>
    </source>
</evidence>
<evidence type="ECO:0000313" key="7">
    <source>
        <dbReference type="EMBL" id="KKS45379.1"/>
    </source>
</evidence>
<keyword evidence="5 6" id="KW-0687">Ribonucleoprotein</keyword>
<dbReference type="NCBIfam" id="NF004123">
    <property type="entry name" value="PRK05610.1"/>
    <property type="match status" value="1"/>
</dbReference>
<dbReference type="GO" id="GO:0006412">
    <property type="term" value="P:translation"/>
    <property type="evidence" value="ECO:0007669"/>
    <property type="project" value="UniProtKB-UniRule"/>
</dbReference>
<keyword evidence="4 6" id="KW-0689">Ribosomal protein</keyword>
<dbReference type="InterPro" id="IPR000266">
    <property type="entry name" value="Ribosomal_uS17"/>
</dbReference>
<gene>
    <name evidence="6" type="primary">rpsQ</name>
    <name evidence="7" type="ORF">UV09_C0041G0011</name>
</gene>
<dbReference type="PANTHER" id="PTHR10744">
    <property type="entry name" value="40S RIBOSOMAL PROTEIN S11 FAMILY MEMBER"/>
    <property type="match status" value="1"/>
</dbReference>
<dbReference type="HAMAP" id="MF_01345_B">
    <property type="entry name" value="Ribosomal_uS17_B"/>
    <property type="match status" value="1"/>
</dbReference>
<dbReference type="GO" id="GO:0022627">
    <property type="term" value="C:cytosolic small ribosomal subunit"/>
    <property type="evidence" value="ECO:0007669"/>
    <property type="project" value="UniProtKB-UniRule"/>
</dbReference>
<evidence type="ECO:0000256" key="5">
    <source>
        <dbReference type="ARBA" id="ARBA00023274"/>
    </source>
</evidence>
<dbReference type="PANTHER" id="PTHR10744:SF1">
    <property type="entry name" value="SMALL RIBOSOMAL SUBUNIT PROTEIN US17M"/>
    <property type="match status" value="1"/>
</dbReference>
<comment type="subunit">
    <text evidence="6">Part of the 30S ribosomal subunit.</text>
</comment>
<comment type="similarity">
    <text evidence="1 6">Belongs to the universal ribosomal protein uS17 family.</text>
</comment>
<dbReference type="SUPFAM" id="SSF50249">
    <property type="entry name" value="Nucleic acid-binding proteins"/>
    <property type="match status" value="1"/>
</dbReference>
<dbReference type="GO" id="GO:0019843">
    <property type="term" value="F:rRNA binding"/>
    <property type="evidence" value="ECO:0007669"/>
    <property type="project" value="UniProtKB-UniRule"/>
</dbReference>
<evidence type="ECO:0000256" key="6">
    <source>
        <dbReference type="HAMAP-Rule" id="MF_01345"/>
    </source>
</evidence>
<dbReference type="CDD" id="cd00364">
    <property type="entry name" value="Ribosomal_uS17"/>
    <property type="match status" value="1"/>
</dbReference>